<dbReference type="Proteomes" id="UP000254134">
    <property type="component" value="Unassembled WGS sequence"/>
</dbReference>
<protein>
    <submittedName>
        <fullName evidence="1">Uncharacterized protein</fullName>
    </submittedName>
</protein>
<name>A0A7M2YT89_9ACTN</name>
<dbReference type="AlphaFoldDB" id="A0A7M2YT89"/>
<organism evidence="1 2">
    <name type="scientific">Gaiella occulta</name>
    <dbReference type="NCBI Taxonomy" id="1002870"/>
    <lineage>
        <taxon>Bacteria</taxon>
        <taxon>Bacillati</taxon>
        <taxon>Actinomycetota</taxon>
        <taxon>Thermoleophilia</taxon>
        <taxon>Gaiellales</taxon>
        <taxon>Gaiellaceae</taxon>
        <taxon>Gaiella</taxon>
    </lineage>
</organism>
<proteinExistence type="predicted"/>
<accession>A0A7M2YT89</accession>
<reference evidence="1 2" key="1">
    <citation type="submission" date="2018-07" db="EMBL/GenBank/DDBJ databases">
        <title>High-quality-draft genome sequence of Gaiella occulta.</title>
        <authorList>
            <person name="Severino R."/>
            <person name="Froufe H.J.C."/>
            <person name="Rainey F.A."/>
            <person name="Barroso C."/>
            <person name="Albuquerque L."/>
            <person name="Lobo-Da-Cunha A."/>
            <person name="Da Costa M.S."/>
            <person name="Egas C."/>
        </authorList>
    </citation>
    <scope>NUCLEOTIDE SEQUENCE [LARGE SCALE GENOMIC DNA]</scope>
    <source>
        <strain evidence="1 2">F2-233</strain>
    </source>
</reference>
<dbReference type="RefSeq" id="WP_114797289.1">
    <property type="nucleotide sequence ID" value="NZ_QQZY01000010.1"/>
</dbReference>
<reference evidence="2" key="2">
    <citation type="journal article" date="2019" name="MicrobiologyOpen">
        <title>High-quality draft genome sequence of Gaiella occulta isolated from a 150 meter deep mineral water borehole and comparison with the genome sequences of other deep-branching lineages of the phylum Actinobacteria.</title>
        <authorList>
            <person name="Severino R."/>
            <person name="Froufe H.J.C."/>
            <person name="Barroso C."/>
            <person name="Albuquerque L."/>
            <person name="Lobo-da-Cunha A."/>
            <person name="da Costa M.S."/>
            <person name="Egas C."/>
        </authorList>
    </citation>
    <scope>NUCLEOTIDE SEQUENCE [LARGE SCALE GENOMIC DNA]</scope>
    <source>
        <strain evidence="2">F2-233</strain>
    </source>
</reference>
<dbReference type="EMBL" id="QQZY01000010">
    <property type="protein sequence ID" value="RDI73296.1"/>
    <property type="molecule type" value="Genomic_DNA"/>
</dbReference>
<evidence type="ECO:0000313" key="1">
    <source>
        <dbReference type="EMBL" id="RDI73296.1"/>
    </source>
</evidence>
<sequence length="102" mass="10458">MTPNAFPRLALVAACTCYVVAIAAVWIYLGWAAGLAAATAGPLLAAVLTVEAAEKTTPADPRALGVADVNELADELDRRKRAGEVPVARRAGRLLAGTGDDS</sequence>
<keyword evidence="2" id="KW-1185">Reference proteome</keyword>
<evidence type="ECO:0000313" key="2">
    <source>
        <dbReference type="Proteomes" id="UP000254134"/>
    </source>
</evidence>
<gene>
    <name evidence="1" type="ORF">Gocc_2896</name>
</gene>
<comment type="caution">
    <text evidence="1">The sequence shown here is derived from an EMBL/GenBank/DDBJ whole genome shotgun (WGS) entry which is preliminary data.</text>
</comment>